<protein>
    <submittedName>
        <fullName evidence="1">Uncharacterized protein</fullName>
    </submittedName>
</protein>
<keyword evidence="2" id="KW-1185">Reference proteome</keyword>
<gene>
    <name evidence="1" type="ORF">QAD02_012634</name>
</gene>
<reference evidence="1" key="1">
    <citation type="submission" date="2023-04" db="EMBL/GenBank/DDBJ databases">
        <title>A chromosome-level genome assembly of the parasitoid wasp Eretmocerus hayati.</title>
        <authorList>
            <person name="Zhong Y."/>
            <person name="Liu S."/>
            <person name="Liu Y."/>
        </authorList>
    </citation>
    <scope>NUCLEOTIDE SEQUENCE</scope>
    <source>
        <strain evidence="1">ZJU_SS_LIU_2023</strain>
    </source>
</reference>
<evidence type="ECO:0000313" key="1">
    <source>
        <dbReference type="EMBL" id="KAJ8676847.1"/>
    </source>
</evidence>
<proteinExistence type="predicted"/>
<name>A0ACC2P0D6_9HYME</name>
<dbReference type="EMBL" id="CM056742">
    <property type="protein sequence ID" value="KAJ8676847.1"/>
    <property type="molecule type" value="Genomic_DNA"/>
</dbReference>
<accession>A0ACC2P0D6</accession>
<organism evidence="1 2">
    <name type="scientific">Eretmocerus hayati</name>
    <dbReference type="NCBI Taxonomy" id="131215"/>
    <lineage>
        <taxon>Eukaryota</taxon>
        <taxon>Metazoa</taxon>
        <taxon>Ecdysozoa</taxon>
        <taxon>Arthropoda</taxon>
        <taxon>Hexapoda</taxon>
        <taxon>Insecta</taxon>
        <taxon>Pterygota</taxon>
        <taxon>Neoptera</taxon>
        <taxon>Endopterygota</taxon>
        <taxon>Hymenoptera</taxon>
        <taxon>Apocrita</taxon>
        <taxon>Proctotrupomorpha</taxon>
        <taxon>Chalcidoidea</taxon>
        <taxon>Aphelinidae</taxon>
        <taxon>Aphelininae</taxon>
        <taxon>Eretmocerus</taxon>
    </lineage>
</organism>
<comment type="caution">
    <text evidence="1">The sequence shown here is derived from an EMBL/GenBank/DDBJ whole genome shotgun (WGS) entry which is preliminary data.</text>
</comment>
<evidence type="ECO:0000313" key="2">
    <source>
        <dbReference type="Proteomes" id="UP001239111"/>
    </source>
</evidence>
<sequence length="168" mass="19159">MVMSCFPFDHLNGILKSYVHGSKNPELQISSAVITYLMFEELKGKVLRPDSEVFKFCELIEKSGTHRRKTRVISEGIFAVGLYKKSSATLQYIIDALENNRIAFHGKTLHLFQRILLRSMYVETESYACETKTNSSCIGFKYNELVQIGIVEQFFTLCDCACSEKCEA</sequence>
<dbReference type="Proteomes" id="UP001239111">
    <property type="component" value="Chromosome 2"/>
</dbReference>